<proteinExistence type="predicted"/>
<dbReference type="AlphaFoldDB" id="A0AAN8PHZ6"/>
<evidence type="ECO:0000313" key="3">
    <source>
        <dbReference type="Proteomes" id="UP001372834"/>
    </source>
</evidence>
<feature type="compositionally biased region" description="Basic and acidic residues" evidence="1">
    <location>
        <begin position="41"/>
        <end position="56"/>
    </location>
</feature>
<reference evidence="2 3" key="1">
    <citation type="submission" date="2023-10" db="EMBL/GenBank/DDBJ databases">
        <title>Genomes of two closely related lineages of the louse Polyplax serrata with different host specificities.</title>
        <authorList>
            <person name="Martinu J."/>
            <person name="Tarabai H."/>
            <person name="Stefka J."/>
            <person name="Hypsa V."/>
        </authorList>
    </citation>
    <scope>NUCLEOTIDE SEQUENCE [LARGE SCALE GENOMIC DNA]</scope>
    <source>
        <strain evidence="2">HR10_N</strain>
    </source>
</reference>
<evidence type="ECO:0000256" key="1">
    <source>
        <dbReference type="SAM" id="MobiDB-lite"/>
    </source>
</evidence>
<evidence type="ECO:0000313" key="2">
    <source>
        <dbReference type="EMBL" id="KAK6623393.1"/>
    </source>
</evidence>
<dbReference type="EMBL" id="JAWJWE010000038">
    <property type="protein sequence ID" value="KAK6623393.1"/>
    <property type="molecule type" value="Genomic_DNA"/>
</dbReference>
<accession>A0AAN8PHZ6</accession>
<dbReference type="Proteomes" id="UP001372834">
    <property type="component" value="Unassembled WGS sequence"/>
</dbReference>
<sequence length="110" mass="12308">MGKKTNKGIRKRVKIRGFQVENPGVGTDVGRVLQKGPKIITSEEKRGEDSSDDRKQINVKIRRDRKSLSTIAFSASRFLSPPDFVLMGPFRDVQVVQEGRVSQVPSPSKK</sequence>
<comment type="caution">
    <text evidence="2">The sequence shown here is derived from an EMBL/GenBank/DDBJ whole genome shotgun (WGS) entry which is preliminary data.</text>
</comment>
<gene>
    <name evidence="2" type="ORF">RUM43_009245</name>
</gene>
<protein>
    <submittedName>
        <fullName evidence="2">Uncharacterized protein</fullName>
    </submittedName>
</protein>
<organism evidence="2 3">
    <name type="scientific">Polyplax serrata</name>
    <name type="common">Common mouse louse</name>
    <dbReference type="NCBI Taxonomy" id="468196"/>
    <lineage>
        <taxon>Eukaryota</taxon>
        <taxon>Metazoa</taxon>
        <taxon>Ecdysozoa</taxon>
        <taxon>Arthropoda</taxon>
        <taxon>Hexapoda</taxon>
        <taxon>Insecta</taxon>
        <taxon>Pterygota</taxon>
        <taxon>Neoptera</taxon>
        <taxon>Paraneoptera</taxon>
        <taxon>Psocodea</taxon>
        <taxon>Troctomorpha</taxon>
        <taxon>Phthiraptera</taxon>
        <taxon>Anoplura</taxon>
        <taxon>Polyplacidae</taxon>
        <taxon>Polyplax</taxon>
    </lineage>
</organism>
<feature type="region of interest" description="Disordered" evidence="1">
    <location>
        <begin position="36"/>
        <end position="58"/>
    </location>
</feature>
<name>A0AAN8PHZ6_POLSC</name>